<gene>
    <name evidence="2" type="ORF">H8909_10010</name>
</gene>
<keyword evidence="1" id="KW-0812">Transmembrane</keyword>
<dbReference type="RefSeq" id="WP_187012731.1">
    <property type="nucleotide sequence ID" value="NZ_JACRWG010000047.1"/>
</dbReference>
<comment type="caution">
    <text evidence="2">The sequence shown here is derived from an EMBL/GenBank/DDBJ whole genome shotgun (WGS) entry which is preliminary data.</text>
</comment>
<evidence type="ECO:0000256" key="1">
    <source>
        <dbReference type="SAM" id="Phobius"/>
    </source>
</evidence>
<sequence>METTDIEKQLTIKCLSSYLQQSNKRRLHNINVLRDFINRETKKKNLKSGEKEADLLFHETSKGEKISIRFPGKESLPRGKDSKTYPQDYRPKIITRDGEELPDLTFEDMWSIMDCINENAKKYMKCISLIFFRMGRMMDYECKDEKMKLTCEGQEELVDLNLWRIHFDEECFKSLDAGIESIILFGKYKISYEAFIYFFELILQNEDGKYYDKKGNLSSGRTNTSDSMLLLASFFAGFTGISSLLHLFVRGKGIGKMTKEQMMKYMGNRIEIYNARDIILQYPNFEGVRHRKTLTKTIEKNMLTMVARDDIEKIGYVNKINDKKTMTYEVFKKAGWEIVDISTMDYDSLVEFLDSKYKNTNTKAE</sequence>
<keyword evidence="1" id="KW-1133">Transmembrane helix</keyword>
<name>A0ABR7KCY7_9FIRM</name>
<dbReference type="Proteomes" id="UP000603474">
    <property type="component" value="Unassembled WGS sequence"/>
</dbReference>
<accession>A0ABR7KCY7</accession>
<dbReference type="EMBL" id="JACRWG010000047">
    <property type="protein sequence ID" value="MBC6010565.1"/>
    <property type="molecule type" value="Genomic_DNA"/>
</dbReference>
<keyword evidence="3" id="KW-1185">Reference proteome</keyword>
<keyword evidence="1" id="KW-0472">Membrane</keyword>
<proteinExistence type="predicted"/>
<reference evidence="2 3" key="1">
    <citation type="submission" date="2020-08" db="EMBL/GenBank/DDBJ databases">
        <authorList>
            <person name="Liu C."/>
            <person name="Sun Q."/>
        </authorList>
    </citation>
    <scope>NUCLEOTIDE SEQUENCE [LARGE SCALE GENOMIC DNA]</scope>
    <source>
        <strain evidence="2 3">NSJ-22</strain>
    </source>
</reference>
<evidence type="ECO:0000313" key="2">
    <source>
        <dbReference type="EMBL" id="MBC6010565.1"/>
    </source>
</evidence>
<protein>
    <submittedName>
        <fullName evidence="2">Uncharacterized protein</fullName>
    </submittedName>
</protein>
<feature type="transmembrane region" description="Helical" evidence="1">
    <location>
        <begin position="228"/>
        <end position="249"/>
    </location>
</feature>
<evidence type="ECO:0000313" key="3">
    <source>
        <dbReference type="Proteomes" id="UP000603474"/>
    </source>
</evidence>
<organism evidence="2 3">
    <name type="scientific">Catenibacterium faecis</name>
    <dbReference type="NCBI Taxonomy" id="2764323"/>
    <lineage>
        <taxon>Bacteria</taxon>
        <taxon>Bacillati</taxon>
        <taxon>Bacillota</taxon>
        <taxon>Erysipelotrichia</taxon>
        <taxon>Erysipelotrichales</taxon>
        <taxon>Coprobacillaceae</taxon>
        <taxon>Catenibacterium</taxon>
    </lineage>
</organism>